<dbReference type="PROSITE" id="PS00674">
    <property type="entry name" value="AAA"/>
    <property type="match status" value="1"/>
</dbReference>
<keyword evidence="6" id="KW-0378">Hydrolase</keyword>
<evidence type="ECO:0000256" key="2">
    <source>
        <dbReference type="ARBA" id="ARBA00022840"/>
    </source>
</evidence>
<reference evidence="6 7" key="1">
    <citation type="submission" date="2024-03" db="EMBL/GenBank/DDBJ databases">
        <title>Genome-scale model development and genomic sequencing of the oleaginous clade Lipomyces.</title>
        <authorList>
            <consortium name="Lawrence Berkeley National Laboratory"/>
            <person name="Czajka J.J."/>
            <person name="Han Y."/>
            <person name="Kim J."/>
            <person name="Mondo S.J."/>
            <person name="Hofstad B.A."/>
            <person name="Robles A."/>
            <person name="Haridas S."/>
            <person name="Riley R."/>
            <person name="LaButti K."/>
            <person name="Pangilinan J."/>
            <person name="Andreopoulos W."/>
            <person name="Lipzen A."/>
            <person name="Yan J."/>
            <person name="Wang M."/>
            <person name="Ng V."/>
            <person name="Grigoriev I.V."/>
            <person name="Spatafora J.W."/>
            <person name="Magnuson J.K."/>
            <person name="Baker S.E."/>
            <person name="Pomraning K.R."/>
        </authorList>
    </citation>
    <scope>NUCLEOTIDE SEQUENCE [LARGE SCALE GENOMIC DNA]</scope>
    <source>
        <strain evidence="6 7">Phaff 52-87</strain>
    </source>
</reference>
<dbReference type="GO" id="GO:0016787">
    <property type="term" value="F:hydrolase activity"/>
    <property type="evidence" value="ECO:0007669"/>
    <property type="project" value="UniProtKB-KW"/>
</dbReference>
<feature type="domain" description="AAA+ ATPase" evidence="5">
    <location>
        <begin position="1"/>
        <end position="150"/>
    </location>
</feature>
<dbReference type="InterPro" id="IPR044539">
    <property type="entry name" value="Pch2-like"/>
</dbReference>
<feature type="region of interest" description="Disordered" evidence="4">
    <location>
        <begin position="221"/>
        <end position="251"/>
    </location>
</feature>
<sequence>MILLHGPPGTGKTTLCRALAQKLTIRLSKSYLDGRLFEISAHSLFSKWFSESGKLVGKLFERIRAVIDDPGVFVCLLIDEIESLTTARKSSAVGNEPSDAMRVVNAVLTELDKLRSAKNVLILATSNLIDAMDPAFLDRVDVKQYIGFPTTAATYEILRSCILELSRHNMISLSYPPPGEVVVDGRRAGGKTAQAEWKRSQETDSSSVIEEEFETLVDLHHAASSDTEDQDGRYQERAGGRRRIASTTTSTTKSGRFVSYEETMFARTVPVQQRIEQLIPSYAQASLSVYSKPQAYSSRLCGIAKECEVGMIFRVEEG</sequence>
<organism evidence="6 7">
    <name type="scientific">Myxozyma melibiosi</name>
    <dbReference type="NCBI Taxonomy" id="54550"/>
    <lineage>
        <taxon>Eukaryota</taxon>
        <taxon>Fungi</taxon>
        <taxon>Dikarya</taxon>
        <taxon>Ascomycota</taxon>
        <taxon>Saccharomycotina</taxon>
        <taxon>Lipomycetes</taxon>
        <taxon>Lipomycetales</taxon>
        <taxon>Lipomycetaceae</taxon>
        <taxon>Myxozyma</taxon>
    </lineage>
</organism>
<evidence type="ECO:0000259" key="5">
    <source>
        <dbReference type="SMART" id="SM00382"/>
    </source>
</evidence>
<comment type="similarity">
    <text evidence="3">Belongs to the AAA ATPase family.</text>
</comment>
<evidence type="ECO:0000256" key="3">
    <source>
        <dbReference type="RuleBase" id="RU003651"/>
    </source>
</evidence>
<keyword evidence="2 3" id="KW-0067">ATP-binding</keyword>
<dbReference type="PANTHER" id="PTHR45991">
    <property type="entry name" value="PACHYTENE CHECKPOINT PROTEIN 2"/>
    <property type="match status" value="1"/>
</dbReference>
<proteinExistence type="inferred from homology"/>
<dbReference type="InterPro" id="IPR001270">
    <property type="entry name" value="ClpA/B"/>
</dbReference>
<dbReference type="GeneID" id="90038529"/>
<dbReference type="InterPro" id="IPR003960">
    <property type="entry name" value="ATPase_AAA_CS"/>
</dbReference>
<dbReference type="Gene3D" id="3.40.50.300">
    <property type="entry name" value="P-loop containing nucleotide triphosphate hydrolases"/>
    <property type="match status" value="1"/>
</dbReference>
<dbReference type="Pfam" id="PF00004">
    <property type="entry name" value="AAA"/>
    <property type="match status" value="1"/>
</dbReference>
<name>A0ABR1F3L4_9ASCO</name>
<dbReference type="InterPro" id="IPR003959">
    <property type="entry name" value="ATPase_AAA_core"/>
</dbReference>
<feature type="compositionally biased region" description="Basic and acidic residues" evidence="4">
    <location>
        <begin position="230"/>
        <end position="239"/>
    </location>
</feature>
<evidence type="ECO:0000313" key="7">
    <source>
        <dbReference type="Proteomes" id="UP001498771"/>
    </source>
</evidence>
<evidence type="ECO:0000313" key="6">
    <source>
        <dbReference type="EMBL" id="KAK7204424.1"/>
    </source>
</evidence>
<comment type="caution">
    <text evidence="6">The sequence shown here is derived from an EMBL/GenBank/DDBJ whole genome shotgun (WGS) entry which is preliminary data.</text>
</comment>
<keyword evidence="7" id="KW-1185">Reference proteome</keyword>
<evidence type="ECO:0000256" key="4">
    <source>
        <dbReference type="SAM" id="MobiDB-lite"/>
    </source>
</evidence>
<accession>A0ABR1F3L4</accession>
<dbReference type="SUPFAM" id="SSF52540">
    <property type="entry name" value="P-loop containing nucleoside triphosphate hydrolases"/>
    <property type="match status" value="1"/>
</dbReference>
<dbReference type="RefSeq" id="XP_064767457.1">
    <property type="nucleotide sequence ID" value="XM_064913017.1"/>
</dbReference>
<dbReference type="Proteomes" id="UP001498771">
    <property type="component" value="Unassembled WGS sequence"/>
</dbReference>
<dbReference type="PRINTS" id="PR00300">
    <property type="entry name" value="CLPPROTEASEA"/>
</dbReference>
<dbReference type="InterPro" id="IPR027417">
    <property type="entry name" value="P-loop_NTPase"/>
</dbReference>
<feature type="non-terminal residue" evidence="6">
    <location>
        <position position="1"/>
    </location>
</feature>
<protein>
    <submittedName>
        <fullName evidence="6">P-loop containing nucleoside triphosphate hydrolase protein</fullName>
    </submittedName>
</protein>
<keyword evidence="1 3" id="KW-0547">Nucleotide-binding</keyword>
<dbReference type="PANTHER" id="PTHR45991:SF1">
    <property type="entry name" value="PACHYTENE CHECKPOINT PROTEIN 2 HOMOLOG"/>
    <property type="match status" value="1"/>
</dbReference>
<gene>
    <name evidence="6" type="ORF">BZA70DRAFT_280738</name>
</gene>
<dbReference type="SMART" id="SM00382">
    <property type="entry name" value="AAA"/>
    <property type="match status" value="1"/>
</dbReference>
<dbReference type="InterPro" id="IPR003593">
    <property type="entry name" value="AAA+_ATPase"/>
</dbReference>
<dbReference type="EMBL" id="JBBJBU010000008">
    <property type="protein sequence ID" value="KAK7204424.1"/>
    <property type="molecule type" value="Genomic_DNA"/>
</dbReference>
<evidence type="ECO:0000256" key="1">
    <source>
        <dbReference type="ARBA" id="ARBA00022741"/>
    </source>
</evidence>